<accession>A0A931AAI3</accession>
<evidence type="ECO:0000313" key="1">
    <source>
        <dbReference type="EMBL" id="MBF8186385.1"/>
    </source>
</evidence>
<dbReference type="EMBL" id="JADOGI010000026">
    <property type="protein sequence ID" value="MBF8186385.1"/>
    <property type="molecule type" value="Genomic_DNA"/>
</dbReference>
<comment type="caution">
    <text evidence="1">The sequence shown here is derived from an EMBL/GenBank/DDBJ whole genome shotgun (WGS) entry which is preliminary data.</text>
</comment>
<name>A0A931AAI3_9ACTN</name>
<dbReference type="AlphaFoldDB" id="A0A931AAI3"/>
<protein>
    <submittedName>
        <fullName evidence="1">Uncharacterized protein</fullName>
    </submittedName>
</protein>
<dbReference type="RefSeq" id="WP_195895357.1">
    <property type="nucleotide sequence ID" value="NZ_JADOGI010000026.1"/>
</dbReference>
<dbReference type="Proteomes" id="UP000605361">
    <property type="component" value="Unassembled WGS sequence"/>
</dbReference>
<proteinExistence type="predicted"/>
<gene>
    <name evidence="1" type="ORF">ITP53_11625</name>
</gene>
<keyword evidence="2" id="KW-1185">Reference proteome</keyword>
<evidence type="ECO:0000313" key="2">
    <source>
        <dbReference type="Proteomes" id="UP000605361"/>
    </source>
</evidence>
<reference evidence="1" key="1">
    <citation type="submission" date="2020-11" db="EMBL/GenBank/DDBJ databases">
        <title>Whole-genome analyses of Nonomuraea sp. K274.</title>
        <authorList>
            <person name="Veyisoglu A."/>
        </authorList>
    </citation>
    <scope>NUCLEOTIDE SEQUENCE</scope>
    <source>
        <strain evidence="1">K274</strain>
    </source>
</reference>
<organism evidence="1 2">
    <name type="scientific">Nonomuraea cypriaca</name>
    <dbReference type="NCBI Taxonomy" id="1187855"/>
    <lineage>
        <taxon>Bacteria</taxon>
        <taxon>Bacillati</taxon>
        <taxon>Actinomycetota</taxon>
        <taxon>Actinomycetes</taxon>
        <taxon>Streptosporangiales</taxon>
        <taxon>Streptosporangiaceae</taxon>
        <taxon>Nonomuraea</taxon>
    </lineage>
</organism>
<sequence length="53" mass="5766">MTGDCQGHQGRGHHPRGAACREQGYLPEALHFLGKAEELWDDLADSAAVAHVR</sequence>